<evidence type="ECO:0000256" key="1">
    <source>
        <dbReference type="SAM" id="Phobius"/>
    </source>
</evidence>
<accession>A0ABY4R167</accession>
<reference evidence="2" key="1">
    <citation type="journal article" date="2018" name="Int. J. Syst. Evol. Microbiol.">
        <title>Jatrophihabitans telluris sp. nov., isolated from sediment soil of lava forest wetlands and the emended description of the genus Jatrophihabitans.</title>
        <authorList>
            <person name="Lee K.C."/>
            <person name="Suh M.K."/>
            <person name="Eom M.K."/>
            <person name="Kim K.K."/>
            <person name="Kim J.S."/>
            <person name="Kim D.S."/>
            <person name="Ko S.H."/>
            <person name="Shin Y.K."/>
            <person name="Lee J.S."/>
        </authorList>
    </citation>
    <scope>NUCLEOTIDE SEQUENCE</scope>
    <source>
        <strain evidence="2">N237</strain>
    </source>
</reference>
<feature type="transmembrane region" description="Helical" evidence="1">
    <location>
        <begin position="24"/>
        <end position="44"/>
    </location>
</feature>
<keyword evidence="1" id="KW-1133">Transmembrane helix</keyword>
<proteinExistence type="predicted"/>
<keyword evidence="1" id="KW-0472">Membrane</keyword>
<feature type="transmembrane region" description="Helical" evidence="1">
    <location>
        <begin position="87"/>
        <end position="106"/>
    </location>
</feature>
<keyword evidence="1" id="KW-0812">Transmembrane</keyword>
<dbReference type="RefSeq" id="WP_249773394.1">
    <property type="nucleotide sequence ID" value="NZ_CP097332.1"/>
</dbReference>
<protein>
    <submittedName>
        <fullName evidence="2">Uncharacterized protein</fullName>
    </submittedName>
</protein>
<sequence length="107" mass="12015">MTDPRSAWSTFVAWHRTEKLWQDIYTRAVSALIVAAAIYVFAVLSGYVRVHPSVIGSASFLVLGIFAGKKLPGFLLRHPKIIKVLKFFALVSPVVGVFYWLVPLIFH</sequence>
<keyword evidence="3" id="KW-1185">Reference proteome</keyword>
<feature type="transmembrane region" description="Helical" evidence="1">
    <location>
        <begin position="50"/>
        <end position="67"/>
    </location>
</feature>
<dbReference type="Proteomes" id="UP001056336">
    <property type="component" value="Chromosome"/>
</dbReference>
<gene>
    <name evidence="2" type="ORF">M6D93_05685</name>
</gene>
<name>A0ABY4R167_9ACTN</name>
<reference evidence="2" key="2">
    <citation type="submission" date="2022-05" db="EMBL/GenBank/DDBJ databases">
        <authorList>
            <person name="Kim J.-S."/>
            <person name="Lee K."/>
            <person name="Suh M."/>
            <person name="Eom M."/>
            <person name="Kim J.-S."/>
            <person name="Kim D.-S."/>
            <person name="Ko S.-H."/>
            <person name="Shin Y."/>
            <person name="Lee J.-S."/>
        </authorList>
    </citation>
    <scope>NUCLEOTIDE SEQUENCE</scope>
    <source>
        <strain evidence="2">N237</strain>
    </source>
</reference>
<evidence type="ECO:0000313" key="2">
    <source>
        <dbReference type="EMBL" id="UQX89498.1"/>
    </source>
</evidence>
<dbReference type="EMBL" id="CP097332">
    <property type="protein sequence ID" value="UQX89498.1"/>
    <property type="molecule type" value="Genomic_DNA"/>
</dbReference>
<evidence type="ECO:0000313" key="3">
    <source>
        <dbReference type="Proteomes" id="UP001056336"/>
    </source>
</evidence>
<organism evidence="2 3">
    <name type="scientific">Jatrophihabitans telluris</name>
    <dbReference type="NCBI Taxonomy" id="2038343"/>
    <lineage>
        <taxon>Bacteria</taxon>
        <taxon>Bacillati</taxon>
        <taxon>Actinomycetota</taxon>
        <taxon>Actinomycetes</taxon>
        <taxon>Jatrophihabitantales</taxon>
        <taxon>Jatrophihabitantaceae</taxon>
        <taxon>Jatrophihabitans</taxon>
    </lineage>
</organism>